<dbReference type="InterPro" id="IPR025601">
    <property type="entry name" value="ATP-bd_sugar_transptr-like"/>
</dbReference>
<evidence type="ECO:0000313" key="2">
    <source>
        <dbReference type="Proteomes" id="UP001142444"/>
    </source>
</evidence>
<evidence type="ECO:0000313" key="1">
    <source>
        <dbReference type="EMBL" id="MDE8035738.1"/>
    </source>
</evidence>
<accession>A0A9X4G5Y7</accession>
<gene>
    <name evidence="1" type="ORF">OQ257_11285</name>
</gene>
<protein>
    <submittedName>
        <fullName evidence="1">Phage tail protein</fullName>
    </submittedName>
</protein>
<reference evidence="1" key="2">
    <citation type="journal article" date="2023" name="Pathogens">
        <title>Pathological Features and Genomic Characterization of an Actinobacillus equuli subsp. equuli Bearing Unique Virulence-Associated Genes from an Adult Horse with Pleuropneumonia.</title>
        <authorList>
            <person name="Kamali M."/>
            <person name="Carossino M."/>
            <person name="Del Piero F."/>
            <person name="Peak L."/>
            <person name="Mitchell M.S."/>
            <person name="Willette J."/>
            <person name="Baker R."/>
            <person name="Li F."/>
            <person name="Kenez A."/>
            <person name="Balasuriya U.B.R."/>
            <person name="Go Y.Y."/>
        </authorList>
    </citation>
    <scope>NUCLEOTIDE SEQUENCE</scope>
    <source>
        <strain evidence="1">4524</strain>
    </source>
</reference>
<keyword evidence="2" id="KW-1185">Reference proteome</keyword>
<proteinExistence type="predicted"/>
<name>A0A9X4G5Y7_ACTEU</name>
<dbReference type="AlphaFoldDB" id="A0A9X4G5Y7"/>
<dbReference type="RefSeq" id="WP_275218529.1">
    <property type="nucleotide sequence ID" value="NZ_JAPHVQ010000018.1"/>
</dbReference>
<sequence length="95" mass="10865">MSNPFEQALLKADDIIAHTIMQAITINGADYRAVFDEAPRIMDQVQAMEGTERTVTLYRTSGYLPRKGDRVSLNGREYRVTAFRFIDQLIVLQLE</sequence>
<dbReference type="Gene3D" id="2.40.10.210">
    <property type="entry name" value="Phage tail proteins (gpFII-like)"/>
    <property type="match status" value="1"/>
</dbReference>
<dbReference type="EMBL" id="JAPHVQ010000018">
    <property type="protein sequence ID" value="MDE8035738.1"/>
    <property type="molecule type" value="Genomic_DNA"/>
</dbReference>
<dbReference type="Proteomes" id="UP001142444">
    <property type="component" value="Unassembled WGS sequence"/>
</dbReference>
<reference evidence="1" key="1">
    <citation type="submission" date="2022-11" db="EMBL/GenBank/DDBJ databases">
        <authorList>
            <person name="Kamali M."/>
            <person name="Peak L."/>
            <person name="Go Y.Y."/>
            <person name="Balasuriya U.B.R."/>
            <person name="Carossino M."/>
        </authorList>
    </citation>
    <scope>NUCLEOTIDE SEQUENCE</scope>
    <source>
        <strain evidence="1">4524</strain>
    </source>
</reference>
<organism evidence="1 2">
    <name type="scientific">Actinobacillus equuli subsp. equuli</name>
    <dbReference type="NCBI Taxonomy" id="202947"/>
    <lineage>
        <taxon>Bacteria</taxon>
        <taxon>Pseudomonadati</taxon>
        <taxon>Pseudomonadota</taxon>
        <taxon>Gammaproteobacteria</taxon>
        <taxon>Pasteurellales</taxon>
        <taxon>Pasteurellaceae</taxon>
        <taxon>Actinobacillus</taxon>
    </lineage>
</organism>
<comment type="caution">
    <text evidence="1">The sequence shown here is derived from an EMBL/GenBank/DDBJ whole genome shotgun (WGS) entry which is preliminary data.</text>
</comment>
<dbReference type="Pfam" id="PF13856">
    <property type="entry name" value="Gifsy-2"/>
    <property type="match status" value="1"/>
</dbReference>
<dbReference type="SUPFAM" id="SSF69279">
    <property type="entry name" value="Phage tail proteins"/>
    <property type="match status" value="1"/>
</dbReference>